<dbReference type="Gene3D" id="3.30.565.10">
    <property type="entry name" value="Histidine kinase-like ATPase, C-terminal domain"/>
    <property type="match status" value="1"/>
</dbReference>
<sequence>MFNTHDVQDLLGKHYASLYSESRDTELLDAALNAISADHPARMETWLPHNHGQRIRVEISLHALKGSDESVHGFAMVVRDLHAQKRLKLRLREYERRFRLFVNDVTEYAICMLDLRGNVLDWNLGAQRMTGYAAQAVANRSLSTFFHEPQRTNDLPWHLLRSASRSGRANAECELRRANGESFPAEVIIEAVQESDDTLLGFALIIHDQTKQRLAERRLRDAREQIVHAQKIEAIGHLTGGIAHDFNNALQGIISSLELASLSLDRHHAAQAKRHVTVSLDAALRAGRLTQRLLSLVRRQTSPGQRTCVSKVLSSMRELLDRTLGDDITLDVSFPDDLPSLACDSGQLESALVNLAVNARDAMAGHGHLSMACRICKPGDSSVQVALDLTHNVYVEITVADDGPGMSEETRRRAFEPFFTTKPEGHGTGLGLSMVYGFVTQYGGAVDIRSMPGAGTSVLLYLPCDQAILDAVPPKEDKTAPDLHGFRVLVVEDNETIRQSVAARLRQLGCEVSEAASGDQALAMLATGSSWNLLLSDIDLPTMDGYELCCQARKQFPALRVILMTGYADTKWLDYSVLDGATEALIKPFDMGDLLAKAKLLLQPEAL</sequence>
<evidence type="ECO:0000259" key="6">
    <source>
        <dbReference type="PROSITE" id="PS50110"/>
    </source>
</evidence>
<reference evidence="10" key="1">
    <citation type="journal article" date="2019" name="Int. J. Syst. Evol. Microbiol.">
        <title>The Global Catalogue of Microorganisms (GCM) 10K type strain sequencing project: providing services to taxonomists for standard genome sequencing and annotation.</title>
        <authorList>
            <consortium name="The Broad Institute Genomics Platform"/>
            <consortium name="The Broad Institute Genome Sequencing Center for Infectious Disease"/>
            <person name="Wu L."/>
            <person name="Ma J."/>
        </authorList>
    </citation>
    <scope>NUCLEOTIDE SEQUENCE [LARGE SCALE GENOMIC DNA]</scope>
    <source>
        <strain evidence="10">NBRC 111980</strain>
    </source>
</reference>
<dbReference type="SMART" id="SM00388">
    <property type="entry name" value="HisKA"/>
    <property type="match status" value="1"/>
</dbReference>
<dbReference type="InterPro" id="IPR000700">
    <property type="entry name" value="PAS-assoc_C"/>
</dbReference>
<accession>A0ABQ5XX75</accession>
<evidence type="ECO:0000259" key="7">
    <source>
        <dbReference type="PROSITE" id="PS50112"/>
    </source>
</evidence>
<dbReference type="Pfam" id="PF02518">
    <property type="entry name" value="HATPase_c"/>
    <property type="match status" value="1"/>
</dbReference>
<dbReference type="InterPro" id="IPR001789">
    <property type="entry name" value="Sig_transdc_resp-reg_receiver"/>
</dbReference>
<dbReference type="InterPro" id="IPR004358">
    <property type="entry name" value="Sig_transdc_His_kin-like_C"/>
</dbReference>
<evidence type="ECO:0000259" key="8">
    <source>
        <dbReference type="PROSITE" id="PS50113"/>
    </source>
</evidence>
<gene>
    <name evidence="9" type="ORF">GCM10007901_39630</name>
</gene>
<dbReference type="Gene3D" id="1.10.287.130">
    <property type="match status" value="1"/>
</dbReference>
<dbReference type="GO" id="GO:0016301">
    <property type="term" value="F:kinase activity"/>
    <property type="evidence" value="ECO:0007669"/>
    <property type="project" value="UniProtKB-KW"/>
</dbReference>
<dbReference type="EMBL" id="BSOB01000053">
    <property type="protein sequence ID" value="GLQ95010.1"/>
    <property type="molecule type" value="Genomic_DNA"/>
</dbReference>
<evidence type="ECO:0000256" key="2">
    <source>
        <dbReference type="ARBA" id="ARBA00012438"/>
    </source>
</evidence>
<comment type="catalytic activity">
    <reaction evidence="1">
        <text>ATP + protein L-histidine = ADP + protein N-phospho-L-histidine.</text>
        <dbReference type="EC" id="2.7.13.3"/>
    </reaction>
</comment>
<feature type="modified residue" description="4-aspartylphosphate" evidence="4">
    <location>
        <position position="537"/>
    </location>
</feature>
<dbReference type="PANTHER" id="PTHR43065">
    <property type="entry name" value="SENSOR HISTIDINE KINASE"/>
    <property type="match status" value="1"/>
</dbReference>
<dbReference type="InterPro" id="IPR003594">
    <property type="entry name" value="HATPase_dom"/>
</dbReference>
<keyword evidence="9" id="KW-0808">Transferase</keyword>
<dbReference type="SUPFAM" id="SSF47384">
    <property type="entry name" value="Homodimeric domain of signal transducing histidine kinase"/>
    <property type="match status" value="1"/>
</dbReference>
<proteinExistence type="predicted"/>
<dbReference type="Gene3D" id="3.30.450.20">
    <property type="entry name" value="PAS domain"/>
    <property type="match status" value="2"/>
</dbReference>
<feature type="domain" description="PAC" evidence="8">
    <location>
        <begin position="169"/>
        <end position="221"/>
    </location>
</feature>
<dbReference type="SUPFAM" id="SSF52172">
    <property type="entry name" value="CheY-like"/>
    <property type="match status" value="1"/>
</dbReference>
<dbReference type="Pfam" id="PF00072">
    <property type="entry name" value="Response_reg"/>
    <property type="match status" value="1"/>
</dbReference>
<dbReference type="NCBIfam" id="TIGR00229">
    <property type="entry name" value="sensory_box"/>
    <property type="match status" value="1"/>
</dbReference>
<evidence type="ECO:0000256" key="3">
    <source>
        <dbReference type="ARBA" id="ARBA00022553"/>
    </source>
</evidence>
<dbReference type="SMART" id="SM00091">
    <property type="entry name" value="PAS"/>
    <property type="match status" value="1"/>
</dbReference>
<dbReference type="EC" id="2.7.13.3" evidence="2"/>
<feature type="domain" description="PAS" evidence="7">
    <location>
        <begin position="94"/>
        <end position="148"/>
    </location>
</feature>
<evidence type="ECO:0000313" key="10">
    <source>
        <dbReference type="Proteomes" id="UP001156670"/>
    </source>
</evidence>
<protein>
    <recommendedName>
        <fullName evidence="2">histidine kinase</fullName>
        <ecNumber evidence="2">2.7.13.3</ecNumber>
    </recommendedName>
</protein>
<dbReference type="SMART" id="SM00448">
    <property type="entry name" value="REC"/>
    <property type="match status" value="1"/>
</dbReference>
<dbReference type="SUPFAM" id="SSF55785">
    <property type="entry name" value="PYP-like sensor domain (PAS domain)"/>
    <property type="match status" value="2"/>
</dbReference>
<dbReference type="InterPro" id="IPR011006">
    <property type="entry name" value="CheY-like_superfamily"/>
</dbReference>
<dbReference type="SUPFAM" id="SSF55874">
    <property type="entry name" value="ATPase domain of HSP90 chaperone/DNA topoisomerase II/histidine kinase"/>
    <property type="match status" value="1"/>
</dbReference>
<organism evidence="9 10">
    <name type="scientific">Dyella acidisoli</name>
    <dbReference type="NCBI Taxonomy" id="1867834"/>
    <lineage>
        <taxon>Bacteria</taxon>
        <taxon>Pseudomonadati</taxon>
        <taxon>Pseudomonadota</taxon>
        <taxon>Gammaproteobacteria</taxon>
        <taxon>Lysobacterales</taxon>
        <taxon>Rhodanobacteraceae</taxon>
        <taxon>Dyella</taxon>
    </lineage>
</organism>
<evidence type="ECO:0000313" key="9">
    <source>
        <dbReference type="EMBL" id="GLQ95010.1"/>
    </source>
</evidence>
<dbReference type="PANTHER" id="PTHR43065:SF49">
    <property type="entry name" value="HISTIDINE KINASE"/>
    <property type="match status" value="1"/>
</dbReference>
<keyword evidence="9" id="KW-0418">Kinase</keyword>
<feature type="domain" description="Histidine kinase" evidence="5">
    <location>
        <begin position="241"/>
        <end position="466"/>
    </location>
</feature>
<evidence type="ECO:0000259" key="5">
    <source>
        <dbReference type="PROSITE" id="PS50109"/>
    </source>
</evidence>
<dbReference type="InterPro" id="IPR035965">
    <property type="entry name" value="PAS-like_dom_sf"/>
</dbReference>
<feature type="domain" description="PAC" evidence="8">
    <location>
        <begin position="41"/>
        <end position="93"/>
    </location>
</feature>
<dbReference type="InterPro" id="IPR036890">
    <property type="entry name" value="HATPase_C_sf"/>
</dbReference>
<evidence type="ECO:0000256" key="1">
    <source>
        <dbReference type="ARBA" id="ARBA00000085"/>
    </source>
</evidence>
<dbReference type="Gene3D" id="3.40.50.2300">
    <property type="match status" value="1"/>
</dbReference>
<dbReference type="InterPro" id="IPR000014">
    <property type="entry name" value="PAS"/>
</dbReference>
<dbReference type="SMART" id="SM00387">
    <property type="entry name" value="HATPase_c"/>
    <property type="match status" value="1"/>
</dbReference>
<evidence type="ECO:0000256" key="4">
    <source>
        <dbReference type="PROSITE-ProRule" id="PRU00169"/>
    </source>
</evidence>
<keyword evidence="10" id="KW-1185">Reference proteome</keyword>
<dbReference type="PROSITE" id="PS50109">
    <property type="entry name" value="HIS_KIN"/>
    <property type="match status" value="1"/>
</dbReference>
<dbReference type="PROSITE" id="PS50113">
    <property type="entry name" value="PAC"/>
    <property type="match status" value="2"/>
</dbReference>
<feature type="domain" description="Response regulatory" evidence="6">
    <location>
        <begin position="487"/>
        <end position="602"/>
    </location>
</feature>
<dbReference type="InterPro" id="IPR005467">
    <property type="entry name" value="His_kinase_dom"/>
</dbReference>
<dbReference type="CDD" id="cd00130">
    <property type="entry name" value="PAS"/>
    <property type="match status" value="2"/>
</dbReference>
<dbReference type="InterPro" id="IPR003661">
    <property type="entry name" value="HisK_dim/P_dom"/>
</dbReference>
<comment type="caution">
    <text evidence="9">The sequence shown here is derived from an EMBL/GenBank/DDBJ whole genome shotgun (WGS) entry which is preliminary data.</text>
</comment>
<keyword evidence="3 4" id="KW-0597">Phosphoprotein</keyword>
<dbReference type="InterPro" id="IPR036097">
    <property type="entry name" value="HisK_dim/P_sf"/>
</dbReference>
<dbReference type="PRINTS" id="PR00344">
    <property type="entry name" value="BCTRLSENSOR"/>
</dbReference>
<dbReference type="Proteomes" id="UP001156670">
    <property type="component" value="Unassembled WGS sequence"/>
</dbReference>
<dbReference type="PROSITE" id="PS50112">
    <property type="entry name" value="PAS"/>
    <property type="match status" value="1"/>
</dbReference>
<dbReference type="CDD" id="cd00156">
    <property type="entry name" value="REC"/>
    <property type="match status" value="1"/>
</dbReference>
<dbReference type="PROSITE" id="PS50110">
    <property type="entry name" value="RESPONSE_REGULATORY"/>
    <property type="match status" value="1"/>
</dbReference>
<dbReference type="Pfam" id="PF13426">
    <property type="entry name" value="PAS_9"/>
    <property type="match status" value="2"/>
</dbReference>
<name>A0ABQ5XX75_9GAMM</name>